<protein>
    <recommendedName>
        <fullName evidence="5">DASH complex subunit DAM1</fullName>
    </recommendedName>
    <alternativeName>
        <fullName evidence="14">Outer kinetochore protein DAM1</fullName>
    </alternativeName>
</protein>
<keyword evidence="7" id="KW-0963">Cytoplasm</keyword>
<evidence type="ECO:0000256" key="17">
    <source>
        <dbReference type="SAM" id="MobiDB-lite"/>
    </source>
</evidence>
<evidence type="ECO:0000256" key="14">
    <source>
        <dbReference type="ARBA" id="ARBA00030453"/>
    </source>
</evidence>
<dbReference type="PANTHER" id="PTHR28113:SF1">
    <property type="entry name" value="DASH COMPLEX SUBUNIT DAM1"/>
    <property type="match status" value="1"/>
</dbReference>
<organism evidence="19">
    <name type="scientific">Candida tenuis (strain ATCC 10573 / BCRC 21748 / CBS 615 / JCM 9827 / NBRC 10315 / NRRL Y-1498 / VKM Y-70)</name>
    <name type="common">Yeast</name>
    <name type="synonym">Yamadazyma tenuis</name>
    <dbReference type="NCBI Taxonomy" id="590646"/>
    <lineage>
        <taxon>Eukaryota</taxon>
        <taxon>Fungi</taxon>
        <taxon>Dikarya</taxon>
        <taxon>Ascomycota</taxon>
        <taxon>Saccharomycotina</taxon>
        <taxon>Pichiomycetes</taxon>
        <taxon>Debaryomycetaceae</taxon>
        <taxon>Yamadazyma</taxon>
    </lineage>
</organism>
<evidence type="ECO:0000256" key="8">
    <source>
        <dbReference type="ARBA" id="ARBA00022701"/>
    </source>
</evidence>
<dbReference type="GO" id="GO:1990758">
    <property type="term" value="P:mitotic sister chromatid biorientation"/>
    <property type="evidence" value="ECO:0007669"/>
    <property type="project" value="TreeGrafter"/>
</dbReference>
<keyword evidence="6" id="KW-0158">Chromosome</keyword>
<dbReference type="PANTHER" id="PTHR28113">
    <property type="entry name" value="DASH COMPLEX SUBUNIT DAM1"/>
    <property type="match status" value="1"/>
</dbReference>
<reference evidence="18 19" key="1">
    <citation type="journal article" date="2011" name="Proc. Natl. Acad. Sci. U.S.A.">
        <title>Comparative genomics of xylose-fermenting fungi for enhanced biofuel production.</title>
        <authorList>
            <person name="Wohlbach D.J."/>
            <person name="Kuo A."/>
            <person name="Sato T.K."/>
            <person name="Potts K.M."/>
            <person name="Salamov A.A."/>
            <person name="LaButti K.M."/>
            <person name="Sun H."/>
            <person name="Clum A."/>
            <person name="Pangilinan J.L."/>
            <person name="Lindquist E.A."/>
            <person name="Lucas S."/>
            <person name="Lapidus A."/>
            <person name="Jin M."/>
            <person name="Gunawan C."/>
            <person name="Balan V."/>
            <person name="Dale B.E."/>
            <person name="Jeffries T.W."/>
            <person name="Zinkel R."/>
            <person name="Barry K.W."/>
            <person name="Grigoriev I.V."/>
            <person name="Gasch A.P."/>
        </authorList>
    </citation>
    <scope>NUCLEOTIDE SEQUENCE [LARGE SCALE GENOMIC DNA]</scope>
    <source>
        <strain evidence="19">ATCC 10573 / BCRC 21748 / CBS 615 / JCM 9827 / NBRC 10315 / NRRL Y-1498 / VKM Y-70</strain>
    </source>
</reference>
<keyword evidence="12" id="KW-0539">Nucleus</keyword>
<evidence type="ECO:0000256" key="16">
    <source>
        <dbReference type="SAM" id="Coils"/>
    </source>
</evidence>
<evidence type="ECO:0000313" key="19">
    <source>
        <dbReference type="Proteomes" id="UP000000707"/>
    </source>
</evidence>
<keyword evidence="19" id="KW-1185">Reference proteome</keyword>
<dbReference type="AlphaFoldDB" id="G3BCW7"/>
<evidence type="ECO:0000256" key="15">
    <source>
        <dbReference type="ARBA" id="ARBA00047036"/>
    </source>
</evidence>
<evidence type="ECO:0000256" key="11">
    <source>
        <dbReference type="ARBA" id="ARBA00023212"/>
    </source>
</evidence>
<accession>G3BCW7</accession>
<dbReference type="eggNOG" id="ENOG502S08R">
    <property type="taxonomic scope" value="Eukaryota"/>
</dbReference>
<feature type="compositionally biased region" description="Low complexity" evidence="17">
    <location>
        <begin position="224"/>
        <end position="233"/>
    </location>
</feature>
<feature type="region of interest" description="Disordered" evidence="17">
    <location>
        <begin position="180"/>
        <end position="249"/>
    </location>
</feature>
<keyword evidence="11" id="KW-0206">Cytoskeleton</keyword>
<proteinExistence type="inferred from homology"/>
<evidence type="ECO:0000256" key="9">
    <source>
        <dbReference type="ARBA" id="ARBA00022829"/>
    </source>
</evidence>
<dbReference type="InterPro" id="IPR013962">
    <property type="entry name" value="DASH_Dam1"/>
</dbReference>
<feature type="coiled-coil region" evidence="16">
    <location>
        <begin position="108"/>
        <end position="142"/>
    </location>
</feature>
<sequence length="249" mass="28031">MSSSSKPATPARHRHSHRSSGVFALLPQSPRIHYPIDPEHLPLDSSVITDSFERLHDSVQDLEMYMKHLQRLHEAISQGFNESFSSFLYGLSITMWCIDFPSTPSKDLEEKLEESKRLDDSITDLKSQLRRARQQNEVLKLKLHNKAKVNASILRSKPAINRRLIQDSSKSKIPQPFSRLVVPSRNSGSVSKPPPVRSAIPIATRNTRGPNLNQPPRYLDGLFAGSSTSASSVRRARKPAPISNRPPFR</sequence>
<feature type="compositionally biased region" description="Polar residues" evidence="17">
    <location>
        <begin position="204"/>
        <end position="214"/>
    </location>
</feature>
<dbReference type="HOGENOM" id="CLU_092107_0_0_1"/>
<evidence type="ECO:0000256" key="13">
    <source>
        <dbReference type="ARBA" id="ARBA00023328"/>
    </source>
</evidence>
<dbReference type="STRING" id="590646.G3BCW7"/>
<dbReference type="GO" id="GO:0042729">
    <property type="term" value="C:DASH complex"/>
    <property type="evidence" value="ECO:0007669"/>
    <property type="project" value="InterPro"/>
</dbReference>
<evidence type="ECO:0000256" key="10">
    <source>
        <dbReference type="ARBA" id="ARBA00022838"/>
    </source>
</evidence>
<evidence type="ECO:0000256" key="4">
    <source>
        <dbReference type="ARBA" id="ARBA00010073"/>
    </source>
</evidence>
<dbReference type="Pfam" id="PF08653">
    <property type="entry name" value="DASH_Dam1"/>
    <property type="match status" value="1"/>
</dbReference>
<keyword evidence="10" id="KW-0995">Kinetochore</keyword>
<keyword evidence="8" id="KW-0493">Microtubule</keyword>
<dbReference type="GO" id="GO:0044732">
    <property type="term" value="C:mitotic spindle pole body"/>
    <property type="evidence" value="ECO:0007669"/>
    <property type="project" value="TreeGrafter"/>
</dbReference>
<evidence type="ECO:0000256" key="5">
    <source>
        <dbReference type="ARBA" id="ARBA00020497"/>
    </source>
</evidence>
<name>G3BCW7_CANTC</name>
<dbReference type="GO" id="GO:1990537">
    <property type="term" value="C:mitotic spindle polar microtubule"/>
    <property type="evidence" value="ECO:0007669"/>
    <property type="project" value="TreeGrafter"/>
</dbReference>
<keyword evidence="9" id="KW-0159">Chromosome partition</keyword>
<dbReference type="GeneID" id="18250877"/>
<keyword evidence="13" id="KW-0137">Centromere</keyword>
<comment type="similarity">
    <text evidence="4">Belongs to the DASH complex DAM1 family.</text>
</comment>
<dbReference type="EMBL" id="GL996528">
    <property type="protein sequence ID" value="EGV60226.1"/>
    <property type="molecule type" value="Genomic_DNA"/>
</dbReference>
<evidence type="ECO:0000256" key="2">
    <source>
        <dbReference type="ARBA" id="ARBA00004186"/>
    </source>
</evidence>
<dbReference type="KEGG" id="cten:18250877"/>
<comment type="subcellular location">
    <subcellularLocation>
        <location evidence="3">Chromosome</location>
        <location evidence="3">Centromere</location>
        <location evidence="3">Kinetochore</location>
    </subcellularLocation>
    <subcellularLocation>
        <location evidence="2">Cytoplasm</location>
        <location evidence="2">Cytoskeleton</location>
        <location evidence="2">Spindle</location>
    </subcellularLocation>
    <subcellularLocation>
        <location evidence="1">Nucleus</location>
    </subcellularLocation>
</comment>
<feature type="region of interest" description="Disordered" evidence="17">
    <location>
        <begin position="1"/>
        <end position="20"/>
    </location>
</feature>
<evidence type="ECO:0000256" key="6">
    <source>
        <dbReference type="ARBA" id="ARBA00022454"/>
    </source>
</evidence>
<comment type="subunit">
    <text evidence="15">Component of the DASH complex consisting of ASK1, DAD1, DAD2, DAD3, DAD4, DAM1, DUO1, HSK3, SPC19 and SPC34, with a stoichiometry of one copy of each subunit per complex. Multiple DASH complexes oligomerize to form a ring that encircles spindle microtubules and organizes the rod-like NDC80 complexes of the outer kinetochore. DASH complex oligomerization strengthens microtubule attachments. Within the complex, DAM1 and DUO1 may form the microtubule connections. On cytoplasmic microtubules, DASH complexes appear to form patches instead of rings. Interacts with the outer kinetochore component NDC80; the interaction is direct.</text>
</comment>
<gene>
    <name evidence="18" type="ORF">CANTEDRAFT_99719</name>
</gene>
<evidence type="ECO:0000256" key="12">
    <source>
        <dbReference type="ARBA" id="ARBA00023242"/>
    </source>
</evidence>
<dbReference type="OrthoDB" id="5586015at2759"/>
<evidence type="ECO:0000256" key="3">
    <source>
        <dbReference type="ARBA" id="ARBA00004629"/>
    </source>
</evidence>
<dbReference type="Proteomes" id="UP000000707">
    <property type="component" value="Unassembled WGS sequence"/>
</dbReference>
<evidence type="ECO:0000256" key="1">
    <source>
        <dbReference type="ARBA" id="ARBA00004123"/>
    </source>
</evidence>
<evidence type="ECO:0000256" key="7">
    <source>
        <dbReference type="ARBA" id="ARBA00022490"/>
    </source>
</evidence>
<evidence type="ECO:0000313" key="18">
    <source>
        <dbReference type="EMBL" id="EGV60226.1"/>
    </source>
</evidence>
<keyword evidence="16" id="KW-0175">Coiled coil</keyword>